<dbReference type="EMBL" id="CP024899">
    <property type="protein sequence ID" value="ATX65227.1"/>
    <property type="molecule type" value="Genomic_DNA"/>
</dbReference>
<name>A0A2K8K6Z6_9RHOB</name>
<dbReference type="Proteomes" id="UP000228948">
    <property type="component" value="Chromosome"/>
</dbReference>
<dbReference type="AlphaFoldDB" id="A0A2K8K6Z6"/>
<reference evidence="1 2" key="1">
    <citation type="submission" date="2017-11" db="EMBL/GenBank/DDBJ databases">
        <title>Revised Sequence and Annotation of the Rhodobaca barguzinensis strain alga05 Genome.</title>
        <authorList>
            <person name="Kopejtka K."/>
            <person name="Tomasch J.M."/>
            <person name="Bunk B."/>
            <person name="Koblizek M."/>
        </authorList>
    </citation>
    <scope>NUCLEOTIDE SEQUENCE [LARGE SCALE GENOMIC DNA]</scope>
    <source>
        <strain evidence="2">alga05</strain>
    </source>
</reference>
<evidence type="ECO:0000313" key="2">
    <source>
        <dbReference type="Proteomes" id="UP000228948"/>
    </source>
</evidence>
<accession>A0A2K8K6Z6</accession>
<keyword evidence="2" id="KW-1185">Reference proteome</keyword>
<proteinExistence type="predicted"/>
<sequence>MTDGGLDAPKNPDRVFPGFCRKWFERRGRPLGPVSLIFKTKHHGCCERDSREPLLESRRVP</sequence>
<organism evidence="1 2">
    <name type="scientific">Roseinatronobacter bogoriensis subsp. barguzinensis</name>
    <dbReference type="NCBI Taxonomy" id="441209"/>
    <lineage>
        <taxon>Bacteria</taxon>
        <taxon>Pseudomonadati</taxon>
        <taxon>Pseudomonadota</taxon>
        <taxon>Alphaproteobacteria</taxon>
        <taxon>Rhodobacterales</taxon>
        <taxon>Paracoccaceae</taxon>
        <taxon>Roseinatronobacter</taxon>
    </lineage>
</organism>
<gene>
    <name evidence="1" type="ORF">BG454_04785</name>
</gene>
<protein>
    <submittedName>
        <fullName evidence="1">Uncharacterized protein</fullName>
    </submittedName>
</protein>
<evidence type="ECO:0000313" key="1">
    <source>
        <dbReference type="EMBL" id="ATX65227.1"/>
    </source>
</evidence>
<dbReference type="KEGG" id="rbg:BG454_04785"/>